<evidence type="ECO:0000313" key="1">
    <source>
        <dbReference type="EMBL" id="KAK9236534.1"/>
    </source>
</evidence>
<comment type="caution">
    <text evidence="1">The sequence shown here is derived from an EMBL/GenBank/DDBJ whole genome shotgun (WGS) entry which is preliminary data.</text>
</comment>
<accession>A0ACC3SZE8</accession>
<keyword evidence="2" id="KW-1185">Reference proteome</keyword>
<evidence type="ECO:0000313" key="2">
    <source>
        <dbReference type="Proteomes" id="UP001433508"/>
    </source>
</evidence>
<dbReference type="Proteomes" id="UP001433508">
    <property type="component" value="Unassembled WGS sequence"/>
</dbReference>
<organism evidence="1 2">
    <name type="scientific">Lipomyces kononenkoae</name>
    <name type="common">Yeast</name>
    <dbReference type="NCBI Taxonomy" id="34357"/>
    <lineage>
        <taxon>Eukaryota</taxon>
        <taxon>Fungi</taxon>
        <taxon>Dikarya</taxon>
        <taxon>Ascomycota</taxon>
        <taxon>Saccharomycotina</taxon>
        <taxon>Lipomycetes</taxon>
        <taxon>Lipomycetales</taxon>
        <taxon>Lipomycetaceae</taxon>
        <taxon>Lipomyces</taxon>
    </lineage>
</organism>
<reference evidence="2" key="1">
    <citation type="journal article" date="2024" name="Front. Bioeng. Biotechnol.">
        <title>Genome-scale model development and genomic sequencing of the oleaginous clade Lipomyces.</title>
        <authorList>
            <person name="Czajka J.J."/>
            <person name="Han Y."/>
            <person name="Kim J."/>
            <person name="Mondo S.J."/>
            <person name="Hofstad B.A."/>
            <person name="Robles A."/>
            <person name="Haridas S."/>
            <person name="Riley R."/>
            <person name="LaButti K."/>
            <person name="Pangilinan J."/>
            <person name="Andreopoulos W."/>
            <person name="Lipzen A."/>
            <person name="Yan J."/>
            <person name="Wang M."/>
            <person name="Ng V."/>
            <person name="Grigoriev I.V."/>
            <person name="Spatafora J.W."/>
            <person name="Magnuson J.K."/>
            <person name="Baker S.E."/>
            <person name="Pomraning K.R."/>
        </authorList>
    </citation>
    <scope>NUCLEOTIDE SEQUENCE [LARGE SCALE GENOMIC DNA]</scope>
    <source>
        <strain evidence="2">CBS 7786</strain>
    </source>
</reference>
<name>A0ACC3SZE8_LIPKO</name>
<protein>
    <submittedName>
        <fullName evidence="1">Uncharacterized protein</fullName>
    </submittedName>
</protein>
<proteinExistence type="predicted"/>
<gene>
    <name evidence="1" type="ORF">V1525DRAFT_406607</name>
</gene>
<sequence length="534" mass="60518">MIPSPNLLSDRACDQCWSRKVKCNRSKPCTRCSHLSMECSYIRPRKKKGPSRNIGTIPPKSNLTEVVDFMRTPVGGRYIGGTSINADEMLVQSDLFSSLFTDGSSISESAILNDMHYLSNQVPDLVKLDIRTIDSLVNLYAWRMSKHYPVVDSASLLTRLGTREYMQNPDFGALVHSICAFVLLMPVFKHDIVLRDTQTFRERTELAHALVDYAIVMRNMNTYYTEKPSVDSVLTSFFIFKCFDYLRLRHAAWFRLREAVNLAEIVEAQSPDDETTADVDSEKRTTLYRILAVTEHAHAVERRYELSRHLLSRLQQSAFSGRHQSTLGAFGVMKLINLFGVVSLDILDCWNEKCGATSPKGCVKFNMELALNMHRLISEVYNDNNIVGDLLSEDQIADITISQQWLHNRVWNVCYSHGLLKDDDFPYGCREMSISYAIDIARDTMRITKMFAMESLEVHGIGIPLKLYDIASSVIMLISRSQSLRESAIENCKLMSSVIEDLNQFIALFATFAGGQHEYLVPLMMAVAGLPSAY</sequence>
<dbReference type="EMBL" id="MU971385">
    <property type="protein sequence ID" value="KAK9236534.1"/>
    <property type="molecule type" value="Genomic_DNA"/>
</dbReference>